<dbReference type="PROSITE" id="PS51063">
    <property type="entry name" value="HTH_CRP_2"/>
    <property type="match status" value="1"/>
</dbReference>
<proteinExistence type="predicted"/>
<dbReference type="FunFam" id="1.10.10.10:FF:000028">
    <property type="entry name" value="Fumarate/nitrate reduction transcriptional regulator Fnr"/>
    <property type="match status" value="1"/>
</dbReference>
<dbReference type="Gene3D" id="1.10.10.10">
    <property type="entry name" value="Winged helix-like DNA-binding domain superfamily/Winged helix DNA-binding domain"/>
    <property type="match status" value="1"/>
</dbReference>
<keyword evidence="2" id="KW-0238">DNA-binding</keyword>
<dbReference type="PROSITE" id="PS00042">
    <property type="entry name" value="HTH_CRP_1"/>
    <property type="match status" value="1"/>
</dbReference>
<dbReference type="EMBL" id="QPMH01000003">
    <property type="protein sequence ID" value="RDD63216.1"/>
    <property type="molecule type" value="Genomic_DNA"/>
</dbReference>
<evidence type="ECO:0000259" key="4">
    <source>
        <dbReference type="PROSITE" id="PS50042"/>
    </source>
</evidence>
<dbReference type="Pfam" id="PF00027">
    <property type="entry name" value="cNMP_binding"/>
    <property type="match status" value="1"/>
</dbReference>
<dbReference type="InterPro" id="IPR012318">
    <property type="entry name" value="HTH_CRP"/>
</dbReference>
<dbReference type="GO" id="GO:0003677">
    <property type="term" value="F:DNA binding"/>
    <property type="evidence" value="ECO:0007669"/>
    <property type="project" value="UniProtKB-KW"/>
</dbReference>
<reference evidence="6 7" key="1">
    <citation type="submission" date="2018-07" db="EMBL/GenBank/DDBJ databases">
        <title>Venubactetium sediminum gen. nov., sp. nov., isolated from a marine solar saltern.</title>
        <authorList>
            <person name="Wang S."/>
        </authorList>
    </citation>
    <scope>NUCLEOTIDE SEQUENCE [LARGE SCALE GENOMIC DNA]</scope>
    <source>
        <strain evidence="6 7">WD2A32</strain>
    </source>
</reference>
<evidence type="ECO:0000256" key="1">
    <source>
        <dbReference type="ARBA" id="ARBA00023015"/>
    </source>
</evidence>
<dbReference type="PROSITE" id="PS50042">
    <property type="entry name" value="CNMP_BINDING_3"/>
    <property type="match status" value="1"/>
</dbReference>
<dbReference type="SMART" id="SM00419">
    <property type="entry name" value="HTH_CRP"/>
    <property type="match status" value="1"/>
</dbReference>
<organism evidence="6 7">
    <name type="scientific">Ferruginivarius sediminum</name>
    <dbReference type="NCBI Taxonomy" id="2661937"/>
    <lineage>
        <taxon>Bacteria</taxon>
        <taxon>Pseudomonadati</taxon>
        <taxon>Pseudomonadota</taxon>
        <taxon>Alphaproteobacteria</taxon>
        <taxon>Rhodospirillales</taxon>
        <taxon>Rhodospirillaceae</taxon>
        <taxon>Ferruginivarius</taxon>
    </lineage>
</organism>
<accession>A0A369TJY2</accession>
<evidence type="ECO:0000313" key="6">
    <source>
        <dbReference type="EMBL" id="RDD63216.1"/>
    </source>
</evidence>
<name>A0A369TJY2_9PROT</name>
<dbReference type="PANTHER" id="PTHR24567">
    <property type="entry name" value="CRP FAMILY TRANSCRIPTIONAL REGULATORY PROTEIN"/>
    <property type="match status" value="1"/>
</dbReference>
<dbReference type="SUPFAM" id="SSF46785">
    <property type="entry name" value="Winged helix' DNA-binding domain"/>
    <property type="match status" value="1"/>
</dbReference>
<dbReference type="CDD" id="cd00092">
    <property type="entry name" value="HTH_CRP"/>
    <property type="match status" value="1"/>
</dbReference>
<dbReference type="InterPro" id="IPR014710">
    <property type="entry name" value="RmlC-like_jellyroll"/>
</dbReference>
<dbReference type="InterPro" id="IPR000595">
    <property type="entry name" value="cNMP-bd_dom"/>
</dbReference>
<protein>
    <submittedName>
        <fullName evidence="6">Crp/Fnr family transcriptional regulator</fullName>
    </submittedName>
</protein>
<dbReference type="Pfam" id="PF13545">
    <property type="entry name" value="HTH_Crp_2"/>
    <property type="match status" value="1"/>
</dbReference>
<evidence type="ECO:0000256" key="3">
    <source>
        <dbReference type="ARBA" id="ARBA00023163"/>
    </source>
</evidence>
<evidence type="ECO:0000256" key="2">
    <source>
        <dbReference type="ARBA" id="ARBA00023125"/>
    </source>
</evidence>
<dbReference type="Gene3D" id="2.60.120.10">
    <property type="entry name" value="Jelly Rolls"/>
    <property type="match status" value="1"/>
</dbReference>
<dbReference type="Proteomes" id="UP000253941">
    <property type="component" value="Unassembled WGS sequence"/>
</dbReference>
<feature type="domain" description="Cyclic nucleotide-binding" evidence="4">
    <location>
        <begin position="28"/>
        <end position="97"/>
    </location>
</feature>
<gene>
    <name evidence="6" type="ORF">DRB17_04715</name>
</gene>
<comment type="caution">
    <text evidence="6">The sequence shown here is derived from an EMBL/GenBank/DDBJ whole genome shotgun (WGS) entry which is preliminary data.</text>
</comment>
<evidence type="ECO:0000259" key="5">
    <source>
        <dbReference type="PROSITE" id="PS51063"/>
    </source>
</evidence>
<dbReference type="GO" id="GO:0005829">
    <property type="term" value="C:cytosol"/>
    <property type="evidence" value="ECO:0007669"/>
    <property type="project" value="TreeGrafter"/>
</dbReference>
<dbReference type="CDD" id="cd00038">
    <property type="entry name" value="CAP_ED"/>
    <property type="match status" value="1"/>
</dbReference>
<sequence length="242" mass="26268">MATLGEAAPNPRPSQSPCSACKIRHLTVCAPLEESELHQVAAITHSVELGPGDPLFDEGEPANNVYNVTAGTMKVYKLLSDGRRQVTGFLFPGDFLGLANNDIYAYSAEAVSHSTLCRFPRRKLEGLLEQFPKMEKRLLGMASHELAAAQEQMLVLGRKTAKEKVATFLLALSRRAEERGQPADPVTLAMSRADIGDYLGLTTETVSRTFTQLRGSGLIALQQGGKVELRDREALQDISEGG</sequence>
<feature type="domain" description="HTH crp-type" evidence="5">
    <location>
        <begin position="159"/>
        <end position="233"/>
    </location>
</feature>
<keyword evidence="3" id="KW-0804">Transcription</keyword>
<dbReference type="GO" id="GO:0003700">
    <property type="term" value="F:DNA-binding transcription factor activity"/>
    <property type="evidence" value="ECO:0007669"/>
    <property type="project" value="InterPro"/>
</dbReference>
<dbReference type="SMART" id="SM00100">
    <property type="entry name" value="cNMP"/>
    <property type="match status" value="1"/>
</dbReference>
<dbReference type="InterPro" id="IPR036388">
    <property type="entry name" value="WH-like_DNA-bd_sf"/>
</dbReference>
<dbReference type="AlphaFoldDB" id="A0A369TJY2"/>
<dbReference type="InterPro" id="IPR018335">
    <property type="entry name" value="Tscrpt_reg_HTH_Crp-type_CS"/>
</dbReference>
<evidence type="ECO:0000313" key="7">
    <source>
        <dbReference type="Proteomes" id="UP000253941"/>
    </source>
</evidence>
<dbReference type="InterPro" id="IPR018490">
    <property type="entry name" value="cNMP-bd_dom_sf"/>
</dbReference>
<dbReference type="SUPFAM" id="SSF51206">
    <property type="entry name" value="cAMP-binding domain-like"/>
    <property type="match status" value="1"/>
</dbReference>
<dbReference type="InterPro" id="IPR050397">
    <property type="entry name" value="Env_Response_Regulators"/>
</dbReference>
<dbReference type="InterPro" id="IPR036390">
    <property type="entry name" value="WH_DNA-bd_sf"/>
</dbReference>
<keyword evidence="1" id="KW-0805">Transcription regulation</keyword>
<keyword evidence="7" id="KW-1185">Reference proteome</keyword>
<dbReference type="PANTHER" id="PTHR24567:SF75">
    <property type="entry name" value="FUMARATE AND NITRATE REDUCTION REGULATORY PROTEIN"/>
    <property type="match status" value="1"/>
</dbReference>
<dbReference type="PRINTS" id="PR00034">
    <property type="entry name" value="HTHCRP"/>
</dbReference>